<dbReference type="Gene3D" id="1.10.1410.10">
    <property type="match status" value="1"/>
</dbReference>
<dbReference type="Pfam" id="PF17403">
    <property type="entry name" value="Nrap_D2"/>
    <property type="match status" value="1"/>
</dbReference>
<dbReference type="OrthoDB" id="10251401at2759"/>
<evidence type="ECO:0000259" key="10">
    <source>
        <dbReference type="Pfam" id="PF17405"/>
    </source>
</evidence>
<dbReference type="STRING" id="2082308.A0A2K1R1T8"/>
<feature type="region of interest" description="Disordered" evidence="6">
    <location>
        <begin position="1"/>
        <end position="83"/>
    </location>
</feature>
<dbReference type="InterPro" id="IPR035370">
    <property type="entry name" value="Nrap_D5"/>
</dbReference>
<evidence type="ECO:0000259" key="12">
    <source>
        <dbReference type="Pfam" id="PF17407"/>
    </source>
</evidence>
<comment type="caution">
    <text evidence="13">The sequence shown here is derived from an EMBL/GenBank/DDBJ whole genome shotgun (WGS) entry which is preliminary data.</text>
</comment>
<evidence type="ECO:0000313" key="14">
    <source>
        <dbReference type="Proteomes" id="UP000243797"/>
    </source>
</evidence>
<dbReference type="InterPro" id="IPR035367">
    <property type="entry name" value="Nrap_D2"/>
</dbReference>
<feature type="domain" description="Nrap protein" evidence="11">
    <location>
        <begin position="867"/>
        <end position="1019"/>
    </location>
</feature>
<sequence length="1161" mass="127325">MAPIAKRRKVAHESDDEDDASSFASFGSGEGGQASPGNDVGVTDFHGQSDDSSSSNDPEHQTKDISDAETGLNGASNHLDSNRSVGASVAAISKAASTPLSKSTSHDKPKKQSERVSASALTGGNVRANLLQLQIDDLLARSRPVRDARAEAAEKALRDLKGLMENIPSRSPLPVAVAERDLVKKLRVAVPFPNPGPPKDAQYKLEYQKPASINIVGSYASGTRVRGTESLEIDMMVQMPDAVFQPKDYQDHRYLYRRSYYLACLAAGIRDAAPSKYSIEFCDHQGNPLRPMLVIRPVQASAEPAPQWQINILLCISPKVFADEKLIPSKMLVRSTDKAIDTDSSPTSLYNSSIQVDRQMTPYLKLIHAAGSTCDDFKDAALLIRLWLGLRGFSSTVQRGGFGNFESTALLASLITSGTVPARYTTYQLFKATLQYLATKDASKEPIIIGVCTSDLELVPDIPQMIDGPRCHNLLYKMTASSYKLLRAEARNTIFMLGDNSSDHFEAALVRKEDTVHLKFDLVMTLPSSHLADQVTSDRQVLQSQQKLYKTLARGLGDRVSAIRIQSAAPGHWGLGSARPSWKTKGITTVAVRFNPANAGRAIDHGPPAELKQEAAEFRKFWGDKAELRRFKDGSILESVVWSAEESDQALIIEIIRCIMSRHFGESPAVALQPLGGDVTKLIPDADGTMVFQPLMDAFKTLENDIRSLDDLPLTIRQISPADEKACFSSIDIPSLATPVEVVLQFESSTRWPNSLTAIQRTKAAFLLYLSRLITRSHSSVTCQVGLENHSSSVLNQSFLDVYYPTVTFRLRLHHDLELAFLQSQLKSPNISPPQRELTALALASYKRTFVLQPSHTSYITKLATIHPSLSPAIRLLKSWFRAHLLTSHFPTPLIELLALRPFLVPHPYPTPSSPKTGFLRALAFLSTWDWRTSPLLFPPAMEDVDKDTWMKTARTRFEAWRKLDPGMNRVVLFVAYGSDGEGTGWTDVTQGGPGRVVAGRMTALAKAAMAEIERTEMDVRVLMKGDVGDYDFVIRIGREFLGKGKTRGKGKGGKEVFKNLEVQGLGTAEVGFDPVGAFVEEVKGLYGGAVVLFYGGRGSEVVGGLWNPVTEKRAWKVGLGWSSVPIIEEGEAVAGINKVAILGEMARLGGELVERIDVRK</sequence>
<feature type="compositionally biased region" description="Basic and acidic residues" evidence="6">
    <location>
        <begin position="104"/>
        <end position="114"/>
    </location>
</feature>
<feature type="domain" description="Nrap protein" evidence="8">
    <location>
        <begin position="377"/>
        <end position="512"/>
    </location>
</feature>
<dbReference type="GO" id="GO:0034456">
    <property type="term" value="C:UTP-C complex"/>
    <property type="evidence" value="ECO:0007669"/>
    <property type="project" value="TreeGrafter"/>
</dbReference>
<keyword evidence="4 5" id="KW-0539">Nucleus</keyword>
<evidence type="ECO:0000256" key="4">
    <source>
        <dbReference type="ARBA" id="ARBA00023242"/>
    </source>
</evidence>
<protein>
    <recommendedName>
        <fullName evidence="5">U3 small nucleolar RNA-associated protein 22</fullName>
    </recommendedName>
</protein>
<keyword evidence="5" id="KW-0690">Ribosome biogenesis</keyword>
<comment type="similarity">
    <text evidence="2 5">Belongs to the NRAP family.</text>
</comment>
<evidence type="ECO:0000256" key="6">
    <source>
        <dbReference type="SAM" id="MobiDB-lite"/>
    </source>
</evidence>
<evidence type="ECO:0000259" key="11">
    <source>
        <dbReference type="Pfam" id="PF17406"/>
    </source>
</evidence>
<dbReference type="Pfam" id="PF03813">
    <property type="entry name" value="Nrap"/>
    <property type="match status" value="1"/>
</dbReference>
<organism evidence="13 14">
    <name type="scientific">Sphaceloma murrayae</name>
    <dbReference type="NCBI Taxonomy" id="2082308"/>
    <lineage>
        <taxon>Eukaryota</taxon>
        <taxon>Fungi</taxon>
        <taxon>Dikarya</taxon>
        <taxon>Ascomycota</taxon>
        <taxon>Pezizomycotina</taxon>
        <taxon>Dothideomycetes</taxon>
        <taxon>Dothideomycetidae</taxon>
        <taxon>Myriangiales</taxon>
        <taxon>Elsinoaceae</taxon>
        <taxon>Sphaceloma</taxon>
    </lineage>
</organism>
<reference evidence="13 14" key="1">
    <citation type="submission" date="2017-06" db="EMBL/GenBank/DDBJ databases">
        <title>Draft genome sequence of a variant of Elsinoe murrayae.</title>
        <authorList>
            <person name="Cheng Q."/>
        </authorList>
    </citation>
    <scope>NUCLEOTIDE SEQUENCE [LARGE SCALE GENOMIC DNA]</scope>
    <source>
        <strain evidence="13 14">CQ-2017a</strain>
    </source>
</reference>
<evidence type="ECO:0000313" key="13">
    <source>
        <dbReference type="EMBL" id="PNS21257.1"/>
    </source>
</evidence>
<dbReference type="InterPro" id="IPR035368">
    <property type="entry name" value="Nrap_D3"/>
</dbReference>
<gene>
    <name evidence="13" type="ORF">CAC42_1036</name>
</gene>
<dbReference type="FunCoup" id="A0A2K1R1T8">
    <property type="interactions" value="942"/>
</dbReference>
<dbReference type="InterPro" id="IPR035082">
    <property type="entry name" value="Nrap_D1"/>
</dbReference>
<evidence type="ECO:0000259" key="7">
    <source>
        <dbReference type="Pfam" id="PF03813"/>
    </source>
</evidence>
<dbReference type="InterPro" id="IPR035371">
    <property type="entry name" value="Nrap_D6"/>
</dbReference>
<dbReference type="Proteomes" id="UP000243797">
    <property type="component" value="Unassembled WGS sequence"/>
</dbReference>
<keyword evidence="3 5" id="KW-0694">RNA-binding</keyword>
<dbReference type="GO" id="GO:0006364">
    <property type="term" value="P:rRNA processing"/>
    <property type="evidence" value="ECO:0007669"/>
    <property type="project" value="UniProtKB-KW"/>
</dbReference>
<feature type="region of interest" description="Disordered" evidence="6">
    <location>
        <begin position="96"/>
        <end position="120"/>
    </location>
</feature>
<dbReference type="Pfam" id="PF17407">
    <property type="entry name" value="Nrap_D6"/>
    <property type="match status" value="1"/>
</dbReference>
<feature type="compositionally biased region" description="Basic residues" evidence="6">
    <location>
        <begin position="1"/>
        <end position="10"/>
    </location>
</feature>
<dbReference type="InterPro" id="IPR005554">
    <property type="entry name" value="NOL6/Upt22"/>
</dbReference>
<dbReference type="InterPro" id="IPR035369">
    <property type="entry name" value="Nrap_D4"/>
</dbReference>
<dbReference type="GO" id="GO:0006409">
    <property type="term" value="P:tRNA export from nucleus"/>
    <property type="evidence" value="ECO:0007669"/>
    <property type="project" value="TreeGrafter"/>
</dbReference>
<keyword evidence="14" id="KW-1185">Reference proteome</keyword>
<feature type="domain" description="Nrap protein" evidence="9">
    <location>
        <begin position="518"/>
        <end position="664"/>
    </location>
</feature>
<feature type="compositionally biased region" description="Basic and acidic residues" evidence="6">
    <location>
        <begin position="57"/>
        <end position="66"/>
    </location>
</feature>
<keyword evidence="5" id="KW-0698">rRNA processing</keyword>
<dbReference type="GO" id="GO:0032545">
    <property type="term" value="C:CURI complex"/>
    <property type="evidence" value="ECO:0007669"/>
    <property type="project" value="TreeGrafter"/>
</dbReference>
<dbReference type="EMBL" id="NKHZ01000011">
    <property type="protein sequence ID" value="PNS21257.1"/>
    <property type="molecule type" value="Genomic_DNA"/>
</dbReference>
<feature type="domain" description="Nrap protein" evidence="12">
    <location>
        <begin position="1030"/>
        <end position="1157"/>
    </location>
</feature>
<proteinExistence type="inferred from homology"/>
<evidence type="ECO:0000256" key="1">
    <source>
        <dbReference type="ARBA" id="ARBA00004604"/>
    </source>
</evidence>
<dbReference type="GO" id="GO:0003723">
    <property type="term" value="F:RNA binding"/>
    <property type="evidence" value="ECO:0007669"/>
    <property type="project" value="UniProtKB-KW"/>
</dbReference>
<dbReference type="Pfam" id="PF17404">
    <property type="entry name" value="Nrap_D3"/>
    <property type="match status" value="1"/>
</dbReference>
<evidence type="ECO:0000259" key="8">
    <source>
        <dbReference type="Pfam" id="PF17403"/>
    </source>
</evidence>
<evidence type="ECO:0000259" key="9">
    <source>
        <dbReference type="Pfam" id="PF17404"/>
    </source>
</evidence>
<comment type="subcellular location">
    <subcellularLocation>
        <location evidence="1 5">Nucleus</location>
        <location evidence="1 5">Nucleolus</location>
    </subcellularLocation>
</comment>
<evidence type="ECO:0000256" key="5">
    <source>
        <dbReference type="RuleBase" id="RU364032"/>
    </source>
</evidence>
<dbReference type="PANTHER" id="PTHR17972">
    <property type="entry name" value="NUCLEOLAR RNA-ASSOCIATED PROTEIN"/>
    <property type="match status" value="1"/>
</dbReference>
<accession>A0A2K1R1T8</accession>
<dbReference type="Pfam" id="PF17405">
    <property type="entry name" value="Nrap_D4"/>
    <property type="match status" value="1"/>
</dbReference>
<dbReference type="AlphaFoldDB" id="A0A2K1R1T8"/>
<dbReference type="Gene3D" id="3.30.70.3030">
    <property type="match status" value="1"/>
</dbReference>
<evidence type="ECO:0000256" key="2">
    <source>
        <dbReference type="ARBA" id="ARBA00006674"/>
    </source>
</evidence>
<name>A0A2K1R1T8_9PEZI</name>
<dbReference type="Pfam" id="PF17406">
    <property type="entry name" value="Nrap_D5"/>
    <property type="match status" value="1"/>
</dbReference>
<feature type="domain" description="Nrap protein" evidence="10">
    <location>
        <begin position="687"/>
        <end position="865"/>
    </location>
</feature>
<dbReference type="InParanoid" id="A0A2K1R1T8"/>
<feature type="domain" description="Nrap protein" evidence="7">
    <location>
        <begin position="233"/>
        <end position="370"/>
    </location>
</feature>
<keyword evidence="5" id="KW-0687">Ribonucleoprotein</keyword>
<feature type="compositionally biased region" description="Polar residues" evidence="6">
    <location>
        <begin position="73"/>
        <end position="83"/>
    </location>
</feature>
<dbReference type="GO" id="GO:0032040">
    <property type="term" value="C:small-subunit processome"/>
    <property type="evidence" value="ECO:0007669"/>
    <property type="project" value="TreeGrafter"/>
</dbReference>
<evidence type="ECO:0000256" key="3">
    <source>
        <dbReference type="ARBA" id="ARBA00022884"/>
    </source>
</evidence>
<dbReference type="PANTHER" id="PTHR17972:SF0">
    <property type="entry name" value="NUCLEOLAR PROTEIN 6"/>
    <property type="match status" value="1"/>
</dbReference>